<evidence type="ECO:0000313" key="2">
    <source>
        <dbReference type="Proteomes" id="UP000203733"/>
    </source>
</evidence>
<dbReference type="OrthoDB" id="11531at10239"/>
<protein>
    <submittedName>
        <fullName evidence="1">Uncharacterized protein</fullName>
    </submittedName>
</protein>
<dbReference type="EMBL" id="EF203088">
    <property type="protein sequence ID" value="ABO45368.1"/>
    <property type="molecule type" value="Genomic_DNA"/>
</dbReference>
<dbReference type="RefSeq" id="YP_001111302.1">
    <property type="nucleotide sequence ID" value="NC_009240.1"/>
</dbReference>
<organism evidence="1 2">
    <name type="scientific">Gryllus bimaculatus nudivirus</name>
    <dbReference type="NCBI Taxonomy" id="432587"/>
    <lineage>
        <taxon>Viruses</taxon>
        <taxon>Viruses incertae sedis</taxon>
        <taxon>Naldaviricetes</taxon>
        <taxon>Lefavirales</taxon>
        <taxon>Nudiviridae</taxon>
        <taxon>Alphanudivirus</taxon>
        <taxon>Alphanudivirus grybimaculati</taxon>
    </lineage>
</organism>
<dbReference type="Proteomes" id="UP000203733">
    <property type="component" value="Segment"/>
</dbReference>
<dbReference type="GeneID" id="4960870"/>
<name>A4L1Z8_9VIRU</name>
<proteinExistence type="predicted"/>
<dbReference type="KEGG" id="vg:4960870"/>
<keyword evidence="2" id="KW-1185">Reference proteome</keyword>
<sequence length="312" mass="36201">MDMRNLNTDVWERNPSSSSAPFLDTAAAQSLDSASVTCPKNNNSTVELLSQIYENPAISYKYVYPRWYSKRDNVNVNVYGIIPEGIPDGISLNANYAIIKDIENVKLKRLIIYSEQQLTENYLRSLDSVFGQHQMPLWQLTGKSHAYIYDKIINFNFYTTLHVDQDDFSVVTPVIEFRNFFFRHKIATVFVNRKGDKVYKLCLPKRVARLMIYMPENFYSYSFDNKRGFFKINNDLIIQVFSRYPLTSQSNIVVSSNDNVLVTVYKSELRNEVLEIFTAFGIVNIDFSSPYRIIGYDKYVKLIVGSLDNLYL</sequence>
<accession>A4L1Z8</accession>
<evidence type="ECO:0000313" key="1">
    <source>
        <dbReference type="EMBL" id="ABO45368.1"/>
    </source>
</evidence>
<reference evidence="1 2" key="1">
    <citation type="journal article" date="2007" name="J. Virol.">
        <title>The genome of Gryllus bimaculatus nudivirus indicates an ancient diversification of baculovirus-related nonoccluded nudiviruses of insects.</title>
        <authorList>
            <person name="Wang Y."/>
            <person name="Kleespies R.G."/>
            <person name="Huger A.M."/>
            <person name="Jehle J.A."/>
        </authorList>
    </citation>
    <scope>NUCLEOTIDE SEQUENCE [LARGE SCALE GENOMIC DNA]</scope>
</reference>